<dbReference type="InterPro" id="IPR006977">
    <property type="entry name" value="Yip1_dom"/>
</dbReference>
<organism evidence="7 8">
    <name type="scientific">Sandaracinus amylolyticus</name>
    <dbReference type="NCBI Taxonomy" id="927083"/>
    <lineage>
        <taxon>Bacteria</taxon>
        <taxon>Pseudomonadati</taxon>
        <taxon>Myxococcota</taxon>
        <taxon>Polyangia</taxon>
        <taxon>Polyangiales</taxon>
        <taxon>Sandaracinaceae</taxon>
        <taxon>Sandaracinus</taxon>
    </lineage>
</organism>
<keyword evidence="7" id="KW-0449">Lipoprotein</keyword>
<evidence type="ECO:0000256" key="4">
    <source>
        <dbReference type="ARBA" id="ARBA00023136"/>
    </source>
</evidence>
<dbReference type="EMBL" id="CP011125">
    <property type="protein sequence ID" value="AKF08477.1"/>
    <property type="molecule type" value="Genomic_DNA"/>
</dbReference>
<feature type="transmembrane region" description="Helical" evidence="5">
    <location>
        <begin position="217"/>
        <end position="237"/>
    </location>
</feature>
<evidence type="ECO:0000313" key="8">
    <source>
        <dbReference type="Proteomes" id="UP000034883"/>
    </source>
</evidence>
<evidence type="ECO:0000256" key="2">
    <source>
        <dbReference type="ARBA" id="ARBA00022692"/>
    </source>
</evidence>
<feature type="domain" description="Yip1" evidence="6">
    <location>
        <begin position="83"/>
        <end position="265"/>
    </location>
</feature>
<accession>A0A0F6W6D8</accession>
<feature type="transmembrane region" description="Helical" evidence="5">
    <location>
        <begin position="152"/>
        <end position="178"/>
    </location>
</feature>
<feature type="transmembrane region" description="Helical" evidence="5">
    <location>
        <begin position="190"/>
        <end position="211"/>
    </location>
</feature>
<evidence type="ECO:0000256" key="1">
    <source>
        <dbReference type="ARBA" id="ARBA00004141"/>
    </source>
</evidence>
<evidence type="ECO:0000256" key="3">
    <source>
        <dbReference type="ARBA" id="ARBA00022989"/>
    </source>
</evidence>
<evidence type="ECO:0000256" key="5">
    <source>
        <dbReference type="SAM" id="Phobius"/>
    </source>
</evidence>
<evidence type="ECO:0000259" key="6">
    <source>
        <dbReference type="Pfam" id="PF04893"/>
    </source>
</evidence>
<sequence>MIPPTPIDAPTSHDPASCAAHPDRPGHATCSRCQRVACVACTHVLATGAVLCASCESERDGVIPWEQRRELGVVRALVRTVAGVITRPHAFFSQRTRERALAPTVALGLLLHLVAAASSTGWNLVFAEQTRAQMRADPVMRQLLWAASDEAFLAQLAVAPLLFFVSTFVAASFWWIALRAVGGLRRPYHVIVRALCYASATAALVPIVTPLTFVGPLGGAIGFAFGVWSTWIQIVAVSRMQGIEARRGALAFLLWLSLATMFACVLFTMLAATFASQIRIPNV</sequence>
<reference evidence="7 8" key="1">
    <citation type="submission" date="2015-03" db="EMBL/GenBank/DDBJ databases">
        <title>Genome assembly of Sandaracinus amylolyticus DSM 53668.</title>
        <authorList>
            <person name="Sharma G."/>
            <person name="Subramanian S."/>
        </authorList>
    </citation>
    <scope>NUCLEOTIDE SEQUENCE [LARGE SCALE GENOMIC DNA]</scope>
    <source>
        <strain evidence="7 8">DSM 53668</strain>
    </source>
</reference>
<evidence type="ECO:0000313" key="7">
    <source>
        <dbReference type="EMBL" id="AKF08477.1"/>
    </source>
</evidence>
<dbReference type="STRING" id="927083.DB32_005626"/>
<dbReference type="KEGG" id="samy:DB32_005626"/>
<feature type="transmembrane region" description="Helical" evidence="5">
    <location>
        <begin position="249"/>
        <end position="275"/>
    </location>
</feature>
<proteinExistence type="predicted"/>
<keyword evidence="8" id="KW-1185">Reference proteome</keyword>
<feature type="transmembrane region" description="Helical" evidence="5">
    <location>
        <begin position="100"/>
        <end position="125"/>
    </location>
</feature>
<name>A0A0F6W6D8_9BACT</name>
<dbReference type="RefSeq" id="WP_053235616.1">
    <property type="nucleotide sequence ID" value="NZ_CP011125.1"/>
</dbReference>
<dbReference type="OrthoDB" id="189783at2"/>
<dbReference type="Proteomes" id="UP000034883">
    <property type="component" value="Chromosome"/>
</dbReference>
<comment type="subcellular location">
    <subcellularLocation>
        <location evidence="1">Membrane</location>
        <topology evidence="1">Multi-pass membrane protein</topology>
    </subcellularLocation>
</comment>
<keyword evidence="4 5" id="KW-0472">Membrane</keyword>
<keyword evidence="2 5" id="KW-0812">Transmembrane</keyword>
<protein>
    <submittedName>
        <fullName evidence="7">Putative lipoprotein</fullName>
    </submittedName>
</protein>
<dbReference type="AlphaFoldDB" id="A0A0F6W6D8"/>
<dbReference type="GO" id="GO:0016020">
    <property type="term" value="C:membrane"/>
    <property type="evidence" value="ECO:0007669"/>
    <property type="project" value="UniProtKB-SubCell"/>
</dbReference>
<keyword evidence="3 5" id="KW-1133">Transmembrane helix</keyword>
<dbReference type="Pfam" id="PF04893">
    <property type="entry name" value="Yip1"/>
    <property type="match status" value="1"/>
</dbReference>
<gene>
    <name evidence="7" type="ORF">DB32_005626</name>
</gene>